<sequence length="47" mass="5461">VLELVSKFRYLGTMVDDKGDHSLEVRCRIEQARNAFSRLKEFSVTDT</sequence>
<keyword evidence="2" id="KW-1185">Reference proteome</keyword>
<evidence type="ECO:0000313" key="1">
    <source>
        <dbReference type="EMBL" id="CAH2228612.1"/>
    </source>
</evidence>
<protein>
    <submittedName>
        <fullName evidence="1">Jg3640 protein</fullName>
    </submittedName>
</protein>
<comment type="caution">
    <text evidence="1">The sequence shown here is derived from an EMBL/GenBank/DDBJ whole genome shotgun (WGS) entry which is preliminary data.</text>
</comment>
<gene>
    <name evidence="1" type="primary">jg3640</name>
    <name evidence="1" type="ORF">PAEG_LOCUS8409</name>
</gene>
<dbReference type="AlphaFoldDB" id="A0A8S4R2C3"/>
<dbReference type="Proteomes" id="UP000838756">
    <property type="component" value="Unassembled WGS sequence"/>
</dbReference>
<proteinExistence type="predicted"/>
<dbReference type="EMBL" id="CAKXAJ010024369">
    <property type="protein sequence ID" value="CAH2228612.1"/>
    <property type="molecule type" value="Genomic_DNA"/>
</dbReference>
<organism evidence="1 2">
    <name type="scientific">Pararge aegeria aegeria</name>
    <dbReference type="NCBI Taxonomy" id="348720"/>
    <lineage>
        <taxon>Eukaryota</taxon>
        <taxon>Metazoa</taxon>
        <taxon>Ecdysozoa</taxon>
        <taxon>Arthropoda</taxon>
        <taxon>Hexapoda</taxon>
        <taxon>Insecta</taxon>
        <taxon>Pterygota</taxon>
        <taxon>Neoptera</taxon>
        <taxon>Endopterygota</taxon>
        <taxon>Lepidoptera</taxon>
        <taxon>Glossata</taxon>
        <taxon>Ditrysia</taxon>
        <taxon>Papilionoidea</taxon>
        <taxon>Nymphalidae</taxon>
        <taxon>Satyrinae</taxon>
        <taxon>Satyrini</taxon>
        <taxon>Parargina</taxon>
        <taxon>Pararge</taxon>
    </lineage>
</organism>
<accession>A0A8S4R2C3</accession>
<feature type="non-terminal residue" evidence="1">
    <location>
        <position position="1"/>
    </location>
</feature>
<reference evidence="1" key="1">
    <citation type="submission" date="2022-03" db="EMBL/GenBank/DDBJ databases">
        <authorList>
            <person name="Lindestad O."/>
        </authorList>
    </citation>
    <scope>NUCLEOTIDE SEQUENCE</scope>
</reference>
<evidence type="ECO:0000313" key="2">
    <source>
        <dbReference type="Proteomes" id="UP000838756"/>
    </source>
</evidence>
<dbReference type="OrthoDB" id="425681at2759"/>
<name>A0A8S4R2C3_9NEOP</name>